<accession>A0A1G9TZB1</accession>
<evidence type="ECO:0000256" key="3">
    <source>
        <dbReference type="ARBA" id="ARBA00022618"/>
    </source>
</evidence>
<dbReference type="GO" id="GO:0030428">
    <property type="term" value="C:cell septum"/>
    <property type="evidence" value="ECO:0007669"/>
    <property type="project" value="UniProtKB-SubCell"/>
</dbReference>
<dbReference type="Gene3D" id="2.30.31.20">
    <property type="entry name" value="Sporulation-specific cell division protein SsgB"/>
    <property type="match status" value="1"/>
</dbReference>
<keyword evidence="6" id="KW-0131">Cell cycle</keyword>
<dbReference type="AlphaFoldDB" id="A0A1G9TZB1"/>
<dbReference type="GeneID" id="40830417"/>
<evidence type="ECO:0000256" key="5">
    <source>
        <dbReference type="ARBA" id="ARBA00023210"/>
    </source>
</evidence>
<evidence type="ECO:0000256" key="1">
    <source>
        <dbReference type="ARBA" id="ARBA00004431"/>
    </source>
</evidence>
<keyword evidence="8" id="KW-1185">Reference proteome</keyword>
<organism evidence="7 8">
    <name type="scientific">Streptomyces wuyuanensis</name>
    <dbReference type="NCBI Taxonomy" id="1196353"/>
    <lineage>
        <taxon>Bacteria</taxon>
        <taxon>Bacillati</taxon>
        <taxon>Actinomycetota</taxon>
        <taxon>Actinomycetes</taxon>
        <taxon>Kitasatosporales</taxon>
        <taxon>Streptomycetaceae</taxon>
        <taxon>Streptomyces</taxon>
    </lineage>
</organism>
<protein>
    <submittedName>
        <fullName evidence="7">Streptomyces sporulation and cell division protein, SsgA</fullName>
    </submittedName>
</protein>
<dbReference type="OrthoDB" id="4186410at2"/>
<gene>
    <name evidence="7" type="ORF">SAMN05444921_109181</name>
</gene>
<evidence type="ECO:0000313" key="7">
    <source>
        <dbReference type="EMBL" id="SDM52615.1"/>
    </source>
</evidence>
<dbReference type="InterPro" id="IPR006776">
    <property type="entry name" value="SsgB"/>
</dbReference>
<comment type="subcellular location">
    <subcellularLocation>
        <location evidence="1">Cell septum</location>
    </subcellularLocation>
</comment>
<evidence type="ECO:0000313" key="8">
    <source>
        <dbReference type="Proteomes" id="UP000199063"/>
    </source>
</evidence>
<dbReference type="Pfam" id="PF04686">
    <property type="entry name" value="SsgA"/>
    <property type="match status" value="1"/>
</dbReference>
<evidence type="ECO:0000256" key="2">
    <source>
        <dbReference type="ARBA" id="ARBA00009323"/>
    </source>
</evidence>
<keyword evidence="4" id="KW-0749">Sporulation</keyword>
<dbReference type="STRING" id="1196353.SAMN05444921_109181"/>
<dbReference type="EMBL" id="FNHI01000009">
    <property type="protein sequence ID" value="SDM52615.1"/>
    <property type="molecule type" value="Genomic_DNA"/>
</dbReference>
<dbReference type="InterPro" id="IPR038658">
    <property type="entry name" value="SsgB_sf"/>
</dbReference>
<dbReference type="GO" id="GO:0030435">
    <property type="term" value="P:sporulation resulting in formation of a cellular spore"/>
    <property type="evidence" value="ECO:0007669"/>
    <property type="project" value="UniProtKB-KW"/>
</dbReference>
<comment type="similarity">
    <text evidence="2">Belongs to the SsgA family.</text>
</comment>
<proteinExistence type="inferred from homology"/>
<name>A0A1G9TZB1_9ACTN</name>
<reference evidence="8" key="1">
    <citation type="submission" date="2016-10" db="EMBL/GenBank/DDBJ databases">
        <authorList>
            <person name="Varghese N."/>
            <person name="Submissions S."/>
        </authorList>
    </citation>
    <scope>NUCLEOTIDE SEQUENCE [LARGE SCALE GENOMIC DNA]</scope>
    <source>
        <strain evidence="8">CGMCC 4.7042</strain>
    </source>
</reference>
<evidence type="ECO:0000256" key="6">
    <source>
        <dbReference type="ARBA" id="ARBA00023306"/>
    </source>
</evidence>
<keyword evidence="5" id="KW-0717">Septation</keyword>
<keyword evidence="3 7" id="KW-0132">Cell division</keyword>
<dbReference type="RefSeq" id="WP_093655091.1">
    <property type="nucleotide sequence ID" value="NZ_FNHI01000009.1"/>
</dbReference>
<evidence type="ECO:0000256" key="4">
    <source>
        <dbReference type="ARBA" id="ARBA00022969"/>
    </source>
</evidence>
<sequence length="147" mass="16315">MGQEKPYAGAREAIWWTEAMLQRDGVSLRVVTSFHYTSQDPYAARITFHPDPEEKTGIPWFVERDLLTAGMRARAGAGDVQAWPAPGPAGDPCVMLQIGPSSGRALFRIDAPELREWLTLTHSLVPPGEEAAHVDWRPLERLLAEQA</sequence>
<dbReference type="GO" id="GO:0000917">
    <property type="term" value="P:division septum assembly"/>
    <property type="evidence" value="ECO:0007669"/>
    <property type="project" value="UniProtKB-KW"/>
</dbReference>
<dbReference type="Proteomes" id="UP000199063">
    <property type="component" value="Unassembled WGS sequence"/>
</dbReference>